<dbReference type="SUPFAM" id="SSF64518">
    <property type="entry name" value="Phase 1 flagellin"/>
    <property type="match status" value="1"/>
</dbReference>
<dbReference type="EMBL" id="FMJB01000063">
    <property type="protein sequence ID" value="SCM69130.1"/>
    <property type="molecule type" value="Genomic_DNA"/>
</dbReference>
<dbReference type="PANTHER" id="PTHR42792:SF1">
    <property type="entry name" value="FLAGELLAR HOOK-ASSOCIATED PROTEIN 3"/>
    <property type="match status" value="1"/>
</dbReference>
<evidence type="ECO:0008006" key="5">
    <source>
        <dbReference type="Google" id="ProtNLM"/>
    </source>
</evidence>
<sequence length="414" mass="44640">MTLGTSLFQVLNARAFNRLDTKIAGLQEDISRGTEDPRSSADAVRAQRLSVAKEQKDMLDRFEGNLIIAEKRLSLTDDTLGDTIDILQYLRTISVRAADANVTPDERTALVLEVREYREALISQANLRDDTGRPLFGGFMGRGDPFVDTDEGVKYIGDGGKHTLRVSESASVATGVDGNETFMAVPTRSGEIRSMFEIVDDFIFALKNNETLHDNIQTDTSMEMHLTSTQGKSNWSFTLGEGAAAVTINAELVNGQPAPAIAAINKVSSQTGVTAAFSEDGKGMVLSGPSGVNLSALKVDPAKVGELAKVTVDGDTMRMVAPGRTKTGMIDDVTSLSSHIANMRAVVGSQGQSVDRYQALVIDRRVIMDEAISGLQDLDIAEAITKVQSLMTTRSASQSSYVKISQSSLFDYLR</sequence>
<dbReference type="InterPro" id="IPR001492">
    <property type="entry name" value="Flagellin"/>
</dbReference>
<evidence type="ECO:0000256" key="1">
    <source>
        <dbReference type="ARBA" id="ARBA00004365"/>
    </source>
</evidence>
<reference evidence="4" key="1">
    <citation type="submission" date="2016-09" db="EMBL/GenBank/DDBJ databases">
        <authorList>
            <person name="Wibberg D."/>
        </authorList>
    </citation>
    <scope>NUCLEOTIDE SEQUENCE [LARGE SCALE GENOMIC DNA]</scope>
</reference>
<dbReference type="GO" id="GO:0071973">
    <property type="term" value="P:bacterial-type flagellum-dependent cell motility"/>
    <property type="evidence" value="ECO:0007669"/>
    <property type="project" value="InterPro"/>
</dbReference>
<dbReference type="GO" id="GO:0009424">
    <property type="term" value="C:bacterial-type flagellum hook"/>
    <property type="evidence" value="ECO:0007669"/>
    <property type="project" value="InterPro"/>
</dbReference>
<accession>A0A1M4N2L3</accession>
<dbReference type="Gene3D" id="3.30.70.2120">
    <property type="match status" value="1"/>
</dbReference>
<protein>
    <recommendedName>
        <fullName evidence="5">Flagellar hook-associated protein 3</fullName>
    </recommendedName>
</protein>
<dbReference type="Pfam" id="PF07196">
    <property type="entry name" value="Flagellin_IN"/>
    <property type="match status" value="1"/>
</dbReference>
<dbReference type="PANTHER" id="PTHR42792">
    <property type="entry name" value="FLAGELLIN"/>
    <property type="match status" value="1"/>
</dbReference>
<proteinExistence type="predicted"/>
<dbReference type="Gene3D" id="1.20.1330.10">
    <property type="entry name" value="f41 fragment of flagellin, N-terminal domain"/>
    <property type="match status" value="1"/>
</dbReference>
<keyword evidence="4" id="KW-1185">Reference proteome</keyword>
<dbReference type="Proteomes" id="UP000184085">
    <property type="component" value="Unassembled WGS sequence"/>
</dbReference>
<dbReference type="AlphaFoldDB" id="A0A1M4N2L3"/>
<evidence type="ECO:0000313" key="4">
    <source>
        <dbReference type="Proteomes" id="UP000184085"/>
    </source>
</evidence>
<dbReference type="InterPro" id="IPR010810">
    <property type="entry name" value="Flagellin_hook_IN_motif"/>
</dbReference>
<name>A0A1M4N2L3_9RHOB</name>
<dbReference type="InterPro" id="IPR013384">
    <property type="entry name" value="Flagell_FlgL"/>
</dbReference>
<dbReference type="NCBIfam" id="TIGR02550">
    <property type="entry name" value="flagell_flgL"/>
    <property type="match status" value="1"/>
</dbReference>
<organism evidence="3 4">
    <name type="scientific">Donghicola eburneus</name>
    <dbReference type="NCBI Taxonomy" id="393278"/>
    <lineage>
        <taxon>Bacteria</taxon>
        <taxon>Pseudomonadati</taxon>
        <taxon>Pseudomonadota</taxon>
        <taxon>Alphaproteobacteria</taxon>
        <taxon>Rhodobacterales</taxon>
        <taxon>Roseobacteraceae</taxon>
        <taxon>Donghicola</taxon>
    </lineage>
</organism>
<evidence type="ECO:0000256" key="2">
    <source>
        <dbReference type="ARBA" id="ARBA00023143"/>
    </source>
</evidence>
<evidence type="ECO:0000313" key="3">
    <source>
        <dbReference type="EMBL" id="SCM69130.1"/>
    </source>
</evidence>
<dbReference type="RefSeq" id="WP_072708389.1">
    <property type="nucleotide sequence ID" value="NZ_FMJB01000063.1"/>
</dbReference>
<dbReference type="GO" id="GO:0005198">
    <property type="term" value="F:structural molecule activity"/>
    <property type="evidence" value="ECO:0007669"/>
    <property type="project" value="InterPro"/>
</dbReference>
<comment type="subcellular location">
    <subcellularLocation>
        <location evidence="1">Bacterial flagellum</location>
    </subcellularLocation>
</comment>
<gene>
    <name evidence="3" type="ORF">KARMA_3363</name>
</gene>
<keyword evidence="2" id="KW-0975">Bacterial flagellum</keyword>